<keyword evidence="5 11" id="KW-0479">Metal-binding</keyword>
<dbReference type="GO" id="GO:0101020">
    <property type="term" value="F:estrogen 16-alpha-hydroxylase activity"/>
    <property type="evidence" value="ECO:0007669"/>
    <property type="project" value="Ensembl"/>
</dbReference>
<evidence type="ECO:0000256" key="14">
    <source>
        <dbReference type="SAM" id="Phobius"/>
    </source>
</evidence>
<dbReference type="GO" id="GO:0008395">
    <property type="term" value="F:steroid hydroxylase activity"/>
    <property type="evidence" value="ECO:0000318"/>
    <property type="project" value="GO_Central"/>
</dbReference>
<dbReference type="Ensembl" id="ENSOANT00000057328.1">
    <property type="protein sequence ID" value="ENSOANP00000036521.1"/>
    <property type="gene ID" value="ENSOANG00000046579.1"/>
</dbReference>
<proteinExistence type="inferred from homology"/>
<feature type="compositionally biased region" description="Acidic residues" evidence="13">
    <location>
        <begin position="251"/>
        <end position="260"/>
    </location>
</feature>
<keyword evidence="4 11" id="KW-0349">Heme</keyword>
<keyword evidence="14" id="KW-0812">Transmembrane</keyword>
<dbReference type="Pfam" id="PF00067">
    <property type="entry name" value="p450"/>
    <property type="match status" value="2"/>
</dbReference>
<organism evidence="15 16">
    <name type="scientific">Ornithorhynchus anatinus</name>
    <name type="common">Duckbill platypus</name>
    <dbReference type="NCBI Taxonomy" id="9258"/>
    <lineage>
        <taxon>Eukaryota</taxon>
        <taxon>Metazoa</taxon>
        <taxon>Chordata</taxon>
        <taxon>Craniata</taxon>
        <taxon>Vertebrata</taxon>
        <taxon>Euteleostomi</taxon>
        <taxon>Mammalia</taxon>
        <taxon>Monotremata</taxon>
        <taxon>Ornithorhynchidae</taxon>
        <taxon>Ornithorhynchus</taxon>
    </lineage>
</organism>
<dbReference type="InterPro" id="IPR002401">
    <property type="entry name" value="Cyt_P450_E_grp-I"/>
</dbReference>
<dbReference type="InterPro" id="IPR001128">
    <property type="entry name" value="Cyt_P450"/>
</dbReference>
<dbReference type="AlphaFoldDB" id="A0A6I8N6D8"/>
<evidence type="ECO:0000256" key="5">
    <source>
        <dbReference type="ARBA" id="ARBA00022723"/>
    </source>
</evidence>
<evidence type="ECO:0000256" key="8">
    <source>
        <dbReference type="ARBA" id="ARBA00023002"/>
    </source>
</evidence>
<reference evidence="15" key="2">
    <citation type="submission" date="2025-08" db="UniProtKB">
        <authorList>
            <consortium name="Ensembl"/>
        </authorList>
    </citation>
    <scope>IDENTIFICATION</scope>
    <source>
        <strain evidence="15">Glennie</strain>
    </source>
</reference>
<keyword evidence="14" id="KW-1133">Transmembrane helix</keyword>
<keyword evidence="9 11" id="KW-0408">Iron</keyword>
<dbReference type="PRINTS" id="PR00385">
    <property type="entry name" value="P450"/>
</dbReference>
<evidence type="ECO:0000256" key="7">
    <source>
        <dbReference type="ARBA" id="ARBA00022848"/>
    </source>
</evidence>
<comment type="subcellular location">
    <subcellularLocation>
        <location evidence="2">Endoplasmic reticulum membrane</location>
    </subcellularLocation>
    <subcellularLocation>
        <location evidence="1">Microsome membrane</location>
    </subcellularLocation>
</comment>
<keyword evidence="16" id="KW-1185">Reference proteome</keyword>
<dbReference type="GO" id="GO:0019369">
    <property type="term" value="P:arachidonate metabolic process"/>
    <property type="evidence" value="ECO:0007669"/>
    <property type="project" value="Ensembl"/>
</dbReference>
<dbReference type="GO" id="GO:0005506">
    <property type="term" value="F:iron ion binding"/>
    <property type="evidence" value="ECO:0007669"/>
    <property type="project" value="InterPro"/>
</dbReference>
<gene>
    <name evidence="15" type="primary">CYP1B1</name>
</gene>
<dbReference type="PRINTS" id="PR00463">
    <property type="entry name" value="EP450I"/>
</dbReference>
<keyword evidence="14" id="KW-0472">Membrane</keyword>
<name>A0A6I8N6D8_ORNAN</name>
<dbReference type="GO" id="GO:0042178">
    <property type="term" value="P:xenobiotic catabolic process"/>
    <property type="evidence" value="ECO:0000318"/>
    <property type="project" value="GO_Central"/>
</dbReference>
<dbReference type="FunCoup" id="A0A6I8N6D8">
    <property type="interactions" value="745"/>
</dbReference>
<reference evidence="15" key="3">
    <citation type="submission" date="2025-09" db="UniProtKB">
        <authorList>
            <consortium name="Ensembl"/>
        </authorList>
    </citation>
    <scope>IDENTIFICATION</scope>
    <source>
        <strain evidence="15">Glennie</strain>
    </source>
</reference>
<keyword evidence="10 12" id="KW-0503">Monooxygenase</keyword>
<evidence type="ECO:0000256" key="10">
    <source>
        <dbReference type="ARBA" id="ARBA00023033"/>
    </source>
</evidence>
<comment type="cofactor">
    <cofactor evidence="11">
        <name>heme</name>
        <dbReference type="ChEBI" id="CHEBI:30413"/>
    </cofactor>
</comment>
<evidence type="ECO:0000256" key="1">
    <source>
        <dbReference type="ARBA" id="ARBA00004524"/>
    </source>
</evidence>
<feature type="binding site" description="axial binding residue" evidence="11">
    <location>
        <position position="509"/>
    </location>
    <ligand>
        <name>heme</name>
        <dbReference type="ChEBI" id="CHEBI:30413"/>
    </ligand>
    <ligandPart>
        <name>Fe</name>
        <dbReference type="ChEBI" id="CHEBI:18248"/>
    </ligandPart>
</feature>
<dbReference type="GO" id="GO:0009404">
    <property type="term" value="P:toxin metabolic process"/>
    <property type="evidence" value="ECO:0000318"/>
    <property type="project" value="GO_Central"/>
</dbReference>
<dbReference type="PROSITE" id="PS00086">
    <property type="entry name" value="CYTOCHROME_P450"/>
    <property type="match status" value="1"/>
</dbReference>
<dbReference type="SUPFAM" id="SSF48264">
    <property type="entry name" value="Cytochrome P450"/>
    <property type="match status" value="1"/>
</dbReference>
<keyword evidence="7" id="KW-0492">Microsome</keyword>
<dbReference type="PANTHER" id="PTHR24289:SF16">
    <property type="entry name" value="CYTOCHROME P450 1B1"/>
    <property type="match status" value="1"/>
</dbReference>
<dbReference type="OMA" id="VALEWIL"/>
<dbReference type="GO" id="GO:0042572">
    <property type="term" value="P:retinol metabolic process"/>
    <property type="evidence" value="ECO:0007669"/>
    <property type="project" value="Ensembl"/>
</dbReference>
<evidence type="ECO:0000256" key="13">
    <source>
        <dbReference type="SAM" id="MobiDB-lite"/>
    </source>
</evidence>
<evidence type="ECO:0000256" key="11">
    <source>
        <dbReference type="PIRSR" id="PIRSR602401-1"/>
    </source>
</evidence>
<dbReference type="Proteomes" id="UP000002279">
    <property type="component" value="Chromosome 1"/>
</dbReference>
<sequence>MTASVEGEAGRPDPTAAAAAAQLVSPAQLVTLALLLTLLAAWVRRGSGRVRRDGLRTPPGPFPWPLVGNLVQLGSAPHLALGALAGRYGSVFRLRLGARPAVVLSGQRAIRQALLRQAGDFSGRPAFPSFGEVSGGRSLAFGPYSAGWRARRKLAQGAVRALSGRAGLERPVLGEARELVRRLARGCAGGASLDPAPPAGLAVANVMRALCFGGPADGSPDGSLDGSPDGSLDGSPDGSLEGSPDGSLDGPPDDSPDDSSDGSSPDGPPDVPCEDFGRTVGAGGLVDALPWLRRFPNPARSAFRDFQRFNRRFYGFVLRRCRRRRRRPAPPPGRPPRHMLDALLGAARAQRPPLPFDQVPPTLTDIFGASQDTLSTALHWLLLLFVRFPKVQAEVQEELDRVVGRERLPCMADQPTLPYLMAFLYEAMRFSSFVPLTIPHATTSDTSILGFHIPKDTVVLINQWSVNHDPVTWRNPEDFCPARFLDKNGFVDKDLASSVMIFSLGKRRCIGEELSKLQLFLFTAILAHQCNFIADPDEIAKVKFSYGLTIKPKPFKINVTLRESMELLDKAVQRLQEEEDSQ</sequence>
<evidence type="ECO:0000313" key="15">
    <source>
        <dbReference type="Ensembl" id="ENSOANP00000036521.1"/>
    </source>
</evidence>
<dbReference type="GO" id="GO:0005739">
    <property type="term" value="C:mitochondrion"/>
    <property type="evidence" value="ECO:0000318"/>
    <property type="project" value="GO_Central"/>
</dbReference>
<feature type="transmembrane region" description="Helical" evidence="14">
    <location>
        <begin position="20"/>
        <end position="43"/>
    </location>
</feature>
<dbReference type="GO" id="GO:0008210">
    <property type="term" value="P:estrogen metabolic process"/>
    <property type="evidence" value="ECO:0000318"/>
    <property type="project" value="GO_Central"/>
</dbReference>
<evidence type="ECO:0000256" key="4">
    <source>
        <dbReference type="ARBA" id="ARBA00022617"/>
    </source>
</evidence>
<dbReference type="GO" id="GO:0042574">
    <property type="term" value="P:retinal metabolic process"/>
    <property type="evidence" value="ECO:0007669"/>
    <property type="project" value="Ensembl"/>
</dbReference>
<evidence type="ECO:0000256" key="9">
    <source>
        <dbReference type="ARBA" id="ARBA00023004"/>
    </source>
</evidence>
<dbReference type="Gene3D" id="1.10.630.10">
    <property type="entry name" value="Cytochrome P450"/>
    <property type="match status" value="1"/>
</dbReference>
<comment type="similarity">
    <text evidence="3 12">Belongs to the cytochrome P450 family.</text>
</comment>
<dbReference type="GO" id="GO:0005789">
    <property type="term" value="C:endoplasmic reticulum membrane"/>
    <property type="evidence" value="ECO:0007669"/>
    <property type="project" value="UniProtKB-SubCell"/>
</dbReference>
<keyword evidence="8 12" id="KW-0560">Oxidoreductase</keyword>
<dbReference type="InterPro" id="IPR017972">
    <property type="entry name" value="Cyt_P450_CS"/>
</dbReference>
<evidence type="ECO:0000313" key="16">
    <source>
        <dbReference type="Proteomes" id="UP000002279"/>
    </source>
</evidence>
<evidence type="ECO:0000256" key="6">
    <source>
        <dbReference type="ARBA" id="ARBA00022824"/>
    </source>
</evidence>
<feature type="region of interest" description="Disordered" evidence="13">
    <location>
        <begin position="218"/>
        <end position="279"/>
    </location>
</feature>
<dbReference type="InterPro" id="IPR036396">
    <property type="entry name" value="Cyt_P450_sf"/>
</dbReference>
<dbReference type="Bgee" id="ENSOANG00000046579">
    <property type="expression patterns" value="Expressed in fibroblast and 3 other cell types or tissues"/>
</dbReference>
<reference evidence="15 16" key="1">
    <citation type="journal article" date="2008" name="Nature">
        <title>Genome analysis of the platypus reveals unique signatures of evolution.</title>
        <authorList>
            <person name="Warren W.C."/>
            <person name="Hillier L.W."/>
            <person name="Marshall Graves J.A."/>
            <person name="Birney E."/>
            <person name="Ponting C.P."/>
            <person name="Grutzner F."/>
            <person name="Belov K."/>
            <person name="Miller W."/>
            <person name="Clarke L."/>
            <person name="Chinwalla A.T."/>
            <person name="Yang S.P."/>
            <person name="Heger A."/>
            <person name="Locke D.P."/>
            <person name="Miethke P."/>
            <person name="Waters P.D."/>
            <person name="Veyrunes F."/>
            <person name="Fulton L."/>
            <person name="Fulton B."/>
            <person name="Graves T."/>
            <person name="Wallis J."/>
            <person name="Puente X.S."/>
            <person name="Lopez-Otin C."/>
            <person name="Ordonez G.R."/>
            <person name="Eichler E.E."/>
            <person name="Chen L."/>
            <person name="Cheng Z."/>
            <person name="Deakin J.E."/>
            <person name="Alsop A."/>
            <person name="Thompson K."/>
            <person name="Kirby P."/>
            <person name="Papenfuss A.T."/>
            <person name="Wakefield M.J."/>
            <person name="Olender T."/>
            <person name="Lancet D."/>
            <person name="Huttley G.A."/>
            <person name="Smit A.F."/>
            <person name="Pask A."/>
            <person name="Temple-Smith P."/>
            <person name="Batzer M.A."/>
            <person name="Walker J.A."/>
            <person name="Konkel M.K."/>
            <person name="Harris R.S."/>
            <person name="Whittington C.M."/>
            <person name="Wong E.S."/>
            <person name="Gemmell N.J."/>
            <person name="Buschiazzo E."/>
            <person name="Vargas Jentzsch I.M."/>
            <person name="Merkel A."/>
            <person name="Schmitz J."/>
            <person name="Zemann A."/>
            <person name="Churakov G."/>
            <person name="Kriegs J.O."/>
            <person name="Brosius J."/>
            <person name="Murchison E.P."/>
            <person name="Sachidanandam R."/>
            <person name="Smith C."/>
            <person name="Hannon G.J."/>
            <person name="Tsend-Ayush E."/>
            <person name="McMillan D."/>
            <person name="Attenborough R."/>
            <person name="Rens W."/>
            <person name="Ferguson-Smith M."/>
            <person name="Lefevre C.M."/>
            <person name="Sharp J.A."/>
            <person name="Nicholas K.R."/>
            <person name="Ray D.A."/>
            <person name="Kube M."/>
            <person name="Reinhardt R."/>
            <person name="Pringle T.H."/>
            <person name="Taylor J."/>
            <person name="Jones R.C."/>
            <person name="Nixon B."/>
            <person name="Dacheux J.L."/>
            <person name="Niwa H."/>
            <person name="Sekita Y."/>
            <person name="Huang X."/>
            <person name="Stark A."/>
            <person name="Kheradpour P."/>
            <person name="Kellis M."/>
            <person name="Flicek P."/>
            <person name="Chen Y."/>
            <person name="Webber C."/>
            <person name="Hardison R."/>
            <person name="Nelson J."/>
            <person name="Hallsworth-Pepin K."/>
            <person name="Delehaunty K."/>
            <person name="Markovic C."/>
            <person name="Minx P."/>
            <person name="Feng Y."/>
            <person name="Kremitzki C."/>
            <person name="Mitreva M."/>
            <person name="Glasscock J."/>
            <person name="Wylie T."/>
            <person name="Wohldmann P."/>
            <person name="Thiru P."/>
            <person name="Nhan M.N."/>
            <person name="Pohl C.S."/>
            <person name="Smith S.M."/>
            <person name="Hou S."/>
            <person name="Nefedov M."/>
            <person name="de Jong P.J."/>
            <person name="Renfree M.B."/>
            <person name="Mardis E.R."/>
            <person name="Wilson R.K."/>
        </authorList>
    </citation>
    <scope>NUCLEOTIDE SEQUENCE [LARGE SCALE GENOMIC DNA]</scope>
    <source>
        <strain evidence="15 16">Glennie</strain>
    </source>
</reference>
<dbReference type="GO" id="GO:0020037">
    <property type="term" value="F:heme binding"/>
    <property type="evidence" value="ECO:0007669"/>
    <property type="project" value="Ensembl"/>
</dbReference>
<protein>
    <submittedName>
        <fullName evidence="15">Cytochrome P450 family 1 subfamily B member 1</fullName>
    </submittedName>
</protein>
<dbReference type="PANTHER" id="PTHR24289">
    <property type="entry name" value="STEROID 17-ALPHA-HYDROXYLASE/17,20 LYASE"/>
    <property type="match status" value="1"/>
</dbReference>
<dbReference type="GO" id="GO:0006706">
    <property type="term" value="P:steroid catabolic process"/>
    <property type="evidence" value="ECO:0000318"/>
    <property type="project" value="GO_Central"/>
</dbReference>
<evidence type="ECO:0000256" key="3">
    <source>
        <dbReference type="ARBA" id="ARBA00010617"/>
    </source>
</evidence>
<evidence type="ECO:0000256" key="2">
    <source>
        <dbReference type="ARBA" id="ARBA00004586"/>
    </source>
</evidence>
<dbReference type="GO" id="GO:0016712">
    <property type="term" value="F:oxidoreductase activity, acting on paired donors, with incorporation or reduction of molecular oxygen, reduced flavin or flavoprotein as one donor, and incorporation of one atom of oxygen"/>
    <property type="evidence" value="ECO:0000318"/>
    <property type="project" value="GO_Central"/>
</dbReference>
<evidence type="ECO:0000256" key="12">
    <source>
        <dbReference type="RuleBase" id="RU000461"/>
    </source>
</evidence>
<dbReference type="InParanoid" id="A0A6I8N6D8"/>
<dbReference type="GeneTree" id="ENSGT00950000183037"/>
<accession>A0A6I8N6D8</accession>
<keyword evidence="6" id="KW-0256">Endoplasmic reticulum</keyword>